<dbReference type="InterPro" id="IPR038379">
    <property type="entry name" value="SecE_sf"/>
</dbReference>
<dbReference type="HAMAP" id="MF_00422">
    <property type="entry name" value="SecE"/>
    <property type="match status" value="1"/>
</dbReference>
<evidence type="ECO:0000256" key="5">
    <source>
        <dbReference type="ARBA" id="ARBA00022927"/>
    </source>
</evidence>
<evidence type="ECO:0000256" key="8">
    <source>
        <dbReference type="ARBA" id="ARBA00023136"/>
    </source>
</evidence>
<name>A0A1T2DNP0_SOVGS</name>
<gene>
    <name evidence="9" type="primary">secE</name>
    <name evidence="10" type="ORF">BOV88_02950</name>
</gene>
<evidence type="ECO:0000313" key="11">
    <source>
        <dbReference type="Proteomes" id="UP000190962"/>
    </source>
</evidence>
<dbReference type="InterPro" id="IPR005807">
    <property type="entry name" value="SecE_bac"/>
</dbReference>
<evidence type="ECO:0000256" key="3">
    <source>
        <dbReference type="ARBA" id="ARBA00022475"/>
    </source>
</evidence>
<dbReference type="PRINTS" id="PR01650">
    <property type="entry name" value="SECETRNLCASE"/>
</dbReference>
<dbReference type="RefSeq" id="WP_078452620.1">
    <property type="nucleotide sequence ID" value="NZ_MPNX01000002.1"/>
</dbReference>
<evidence type="ECO:0000256" key="9">
    <source>
        <dbReference type="HAMAP-Rule" id="MF_00422"/>
    </source>
</evidence>
<evidence type="ECO:0000256" key="4">
    <source>
        <dbReference type="ARBA" id="ARBA00022692"/>
    </source>
</evidence>
<feature type="transmembrane region" description="Helical" evidence="9">
    <location>
        <begin position="14"/>
        <end position="34"/>
    </location>
</feature>
<comment type="similarity">
    <text evidence="9">Belongs to the SecE/SEC61-gamma family.</text>
</comment>
<evidence type="ECO:0000256" key="2">
    <source>
        <dbReference type="ARBA" id="ARBA00022448"/>
    </source>
</evidence>
<protein>
    <recommendedName>
        <fullName evidence="9">Protein translocase subunit SecE</fullName>
    </recommendedName>
</protein>
<sequence length="125" mass="13365">MNVKAEQQTTAMDTIKLMAAIAILIGGIAAFYMFEAQSTLLRVIALLVITGVATAVALTSAQGKSLWSFATSARTEVRKVVWPSRQETLQATLIVLFVVLLVGLFLWAVDGILGWILRSIVGTGG</sequence>
<keyword evidence="2 9" id="KW-0813">Transport</keyword>
<dbReference type="EMBL" id="MPNX01000002">
    <property type="protein sequence ID" value="OOY36007.1"/>
    <property type="molecule type" value="Genomic_DNA"/>
</dbReference>
<keyword evidence="8 9" id="KW-0472">Membrane</keyword>
<comment type="subcellular location">
    <subcellularLocation>
        <location evidence="1">Membrane</location>
    </subcellularLocation>
</comment>
<dbReference type="Pfam" id="PF00584">
    <property type="entry name" value="SecE"/>
    <property type="match status" value="1"/>
</dbReference>
<dbReference type="AlphaFoldDB" id="A0A1T2DNP0"/>
<keyword evidence="3 9" id="KW-1003">Cell membrane</keyword>
<dbReference type="GO" id="GO:0065002">
    <property type="term" value="P:intracellular protein transmembrane transport"/>
    <property type="evidence" value="ECO:0007669"/>
    <property type="project" value="UniProtKB-UniRule"/>
</dbReference>
<reference evidence="10 11" key="1">
    <citation type="submission" date="2016-11" db="EMBL/GenBank/DDBJ databases">
        <title>Mixed transmission modes and dynamic genome evolution in an obligate animal-bacterial symbiosis.</title>
        <authorList>
            <person name="Russell S.L."/>
            <person name="Corbett-Detig R.B."/>
            <person name="Cavanaugh C.M."/>
        </authorList>
    </citation>
    <scope>NUCLEOTIDE SEQUENCE [LARGE SCALE GENOMIC DNA]</scope>
    <source>
        <strain evidence="10">MA-KB16</strain>
    </source>
</reference>
<dbReference type="NCBIfam" id="NF004371">
    <property type="entry name" value="PRK05740.1-1"/>
    <property type="match status" value="1"/>
</dbReference>
<comment type="function">
    <text evidence="9">Essential subunit of the Sec protein translocation channel SecYEG. Clamps together the 2 halves of SecY. May contact the channel plug during translocation.</text>
</comment>
<proteinExistence type="inferred from homology"/>
<keyword evidence="6 9" id="KW-1133">Transmembrane helix</keyword>
<comment type="caution">
    <text evidence="9">Lacks conserved residue(s) required for the propagation of feature annotation.</text>
</comment>
<dbReference type="GO" id="GO:0005886">
    <property type="term" value="C:plasma membrane"/>
    <property type="evidence" value="ECO:0007669"/>
    <property type="project" value="UniProtKB-UniRule"/>
</dbReference>
<dbReference type="Gene3D" id="1.20.5.1030">
    <property type="entry name" value="Preprotein translocase secy subunit"/>
    <property type="match status" value="1"/>
</dbReference>
<dbReference type="GO" id="GO:0006605">
    <property type="term" value="P:protein targeting"/>
    <property type="evidence" value="ECO:0007669"/>
    <property type="project" value="UniProtKB-UniRule"/>
</dbReference>
<dbReference type="GO" id="GO:0008320">
    <property type="term" value="F:protein transmembrane transporter activity"/>
    <property type="evidence" value="ECO:0007669"/>
    <property type="project" value="UniProtKB-UniRule"/>
</dbReference>
<dbReference type="NCBIfam" id="TIGR00964">
    <property type="entry name" value="secE_bact"/>
    <property type="match status" value="1"/>
</dbReference>
<accession>A0A1T2DNP0</accession>
<comment type="subunit">
    <text evidence="9">Component of the Sec protein translocase complex. Heterotrimer consisting of SecY, SecE and SecG subunits. The heterotrimers can form oligomers, although 1 heterotrimer is thought to be able to translocate proteins. Interacts with the ribosome. Interacts with SecDF, and other proteins may be involved. Interacts with SecA.</text>
</comment>
<keyword evidence="4 9" id="KW-0812">Transmembrane</keyword>
<keyword evidence="7 9" id="KW-0811">Translocation</keyword>
<evidence type="ECO:0000313" key="10">
    <source>
        <dbReference type="EMBL" id="OOY36007.1"/>
    </source>
</evidence>
<evidence type="ECO:0000256" key="7">
    <source>
        <dbReference type="ARBA" id="ARBA00023010"/>
    </source>
</evidence>
<dbReference type="PANTHER" id="PTHR33910:SF1">
    <property type="entry name" value="PROTEIN TRANSLOCASE SUBUNIT SECE"/>
    <property type="match status" value="1"/>
</dbReference>
<dbReference type="InterPro" id="IPR001901">
    <property type="entry name" value="Translocase_SecE/Sec61-g"/>
</dbReference>
<comment type="caution">
    <text evidence="10">The sequence shown here is derived from an EMBL/GenBank/DDBJ whole genome shotgun (WGS) entry which is preliminary data.</text>
</comment>
<evidence type="ECO:0000256" key="1">
    <source>
        <dbReference type="ARBA" id="ARBA00004370"/>
    </source>
</evidence>
<evidence type="ECO:0000256" key="6">
    <source>
        <dbReference type="ARBA" id="ARBA00022989"/>
    </source>
</evidence>
<dbReference type="PANTHER" id="PTHR33910">
    <property type="entry name" value="PROTEIN TRANSLOCASE SUBUNIT SECE"/>
    <property type="match status" value="1"/>
</dbReference>
<feature type="transmembrane region" description="Helical" evidence="9">
    <location>
        <begin position="40"/>
        <end position="58"/>
    </location>
</feature>
<organism evidence="10 11">
    <name type="scientific">Solemya velum gill symbiont</name>
    <dbReference type="NCBI Taxonomy" id="2340"/>
    <lineage>
        <taxon>Bacteria</taxon>
        <taxon>Pseudomonadati</taxon>
        <taxon>Pseudomonadota</taxon>
        <taxon>Gammaproteobacteria</taxon>
        <taxon>sulfur-oxidizing symbionts</taxon>
    </lineage>
</organism>
<feature type="transmembrane region" description="Helical" evidence="9">
    <location>
        <begin position="93"/>
        <end position="117"/>
    </location>
</feature>
<dbReference type="GO" id="GO:0043952">
    <property type="term" value="P:protein transport by the Sec complex"/>
    <property type="evidence" value="ECO:0007669"/>
    <property type="project" value="UniProtKB-UniRule"/>
</dbReference>
<dbReference type="GO" id="GO:0009306">
    <property type="term" value="P:protein secretion"/>
    <property type="evidence" value="ECO:0007669"/>
    <property type="project" value="UniProtKB-UniRule"/>
</dbReference>
<dbReference type="Proteomes" id="UP000190962">
    <property type="component" value="Unassembled WGS sequence"/>
</dbReference>
<keyword evidence="5 9" id="KW-0653">Protein transport</keyword>